<feature type="compositionally biased region" description="Basic and acidic residues" evidence="11">
    <location>
        <begin position="28"/>
        <end position="41"/>
    </location>
</feature>
<evidence type="ECO:0000256" key="8">
    <source>
        <dbReference type="ARBA" id="ARBA00047899"/>
    </source>
</evidence>
<sequence>MASMPLGPHHHHHHQAAPPPHLGAQPDASRRPDPMQTDKEMSQTVIESNNAVTGQIISTTIGGKNGEPKQTISYMAERVVGNGSFGIVFLAKCLETGETFAIKKVLQDRRYKNRELQLLRLMDHPNVVSLKHCFFSTTSNDELFLNLVMEYVPETMYGVLKHYNSMNQRMPLIYVKLYTYQVDPLTHQVKICDFGSAKVLVKGEANISYICSRYYRAPELIFGATEYTTSIDIWSAGCVLAELLLGQPLFPGENAVDQLVEIIKIFHKRMPPEAIDLASRLLQYSPSLRCTALEACAHPFFDELREPNVRLPNGRPLPPLFNFKQDLTGAHPELINRLIPEHLRRMNGFPHPVGT</sequence>
<keyword evidence="5 10" id="KW-0547">Nucleotide-binding</keyword>
<dbReference type="PANTHER" id="PTHR24057:SF5">
    <property type="entry name" value="SHAGGY-RELATED PROTEIN KINASE IOTA-RELATED"/>
    <property type="match status" value="1"/>
</dbReference>
<comment type="caution">
    <text evidence="13">The sequence shown here is derived from an EMBL/GenBank/DDBJ whole genome shotgun (WGS) entry which is preliminary data.</text>
</comment>
<evidence type="ECO:0000313" key="14">
    <source>
        <dbReference type="Proteomes" id="UP000197138"/>
    </source>
</evidence>
<comment type="catalytic activity">
    <reaction evidence="9">
        <text>L-seryl-[protein] + ATP = O-phospho-L-seryl-[protein] + ADP + H(+)</text>
        <dbReference type="Rhea" id="RHEA:17989"/>
        <dbReference type="Rhea" id="RHEA-COMP:9863"/>
        <dbReference type="Rhea" id="RHEA-COMP:11604"/>
        <dbReference type="ChEBI" id="CHEBI:15378"/>
        <dbReference type="ChEBI" id="CHEBI:29999"/>
        <dbReference type="ChEBI" id="CHEBI:30616"/>
        <dbReference type="ChEBI" id="CHEBI:83421"/>
        <dbReference type="ChEBI" id="CHEBI:456216"/>
        <dbReference type="EC" id="2.7.11.1"/>
    </reaction>
</comment>
<dbReference type="EC" id="2.7.11.1" evidence="2"/>
<dbReference type="InterPro" id="IPR000719">
    <property type="entry name" value="Prot_kinase_dom"/>
</dbReference>
<dbReference type="InterPro" id="IPR050591">
    <property type="entry name" value="GSK-3"/>
</dbReference>
<dbReference type="Proteomes" id="UP000197138">
    <property type="component" value="Unassembled WGS sequence"/>
</dbReference>
<evidence type="ECO:0000256" key="3">
    <source>
        <dbReference type="ARBA" id="ARBA00022527"/>
    </source>
</evidence>
<dbReference type="PROSITE" id="PS00107">
    <property type="entry name" value="PROTEIN_KINASE_ATP"/>
    <property type="match status" value="1"/>
</dbReference>
<evidence type="ECO:0000256" key="7">
    <source>
        <dbReference type="ARBA" id="ARBA00022840"/>
    </source>
</evidence>
<evidence type="ECO:0000256" key="1">
    <source>
        <dbReference type="ARBA" id="ARBA00005527"/>
    </source>
</evidence>
<keyword evidence="6" id="KW-0418">Kinase</keyword>
<dbReference type="GO" id="GO:0005524">
    <property type="term" value="F:ATP binding"/>
    <property type="evidence" value="ECO:0007669"/>
    <property type="project" value="UniProtKB-UniRule"/>
</dbReference>
<keyword evidence="3" id="KW-0723">Serine/threonine-protein kinase</keyword>
<feature type="binding site" evidence="10">
    <location>
        <position position="104"/>
    </location>
    <ligand>
        <name>ATP</name>
        <dbReference type="ChEBI" id="CHEBI:30616"/>
    </ligand>
</feature>
<dbReference type="GO" id="GO:0030154">
    <property type="term" value="P:cell differentiation"/>
    <property type="evidence" value="ECO:0007669"/>
    <property type="project" value="TreeGrafter"/>
</dbReference>
<keyword evidence="7 10" id="KW-0067">ATP-binding</keyword>
<evidence type="ECO:0000256" key="11">
    <source>
        <dbReference type="SAM" id="MobiDB-lite"/>
    </source>
</evidence>
<keyword evidence="4" id="KW-0808">Transferase</keyword>
<dbReference type="GO" id="GO:0005634">
    <property type="term" value="C:nucleus"/>
    <property type="evidence" value="ECO:0007669"/>
    <property type="project" value="TreeGrafter"/>
</dbReference>
<evidence type="ECO:0000259" key="12">
    <source>
        <dbReference type="PROSITE" id="PS50011"/>
    </source>
</evidence>
<organism evidence="13 14">
    <name type="scientific">Punica granatum</name>
    <name type="common">Pomegranate</name>
    <dbReference type="NCBI Taxonomy" id="22663"/>
    <lineage>
        <taxon>Eukaryota</taxon>
        <taxon>Viridiplantae</taxon>
        <taxon>Streptophyta</taxon>
        <taxon>Embryophyta</taxon>
        <taxon>Tracheophyta</taxon>
        <taxon>Spermatophyta</taxon>
        <taxon>Magnoliopsida</taxon>
        <taxon>eudicotyledons</taxon>
        <taxon>Gunneridae</taxon>
        <taxon>Pentapetalae</taxon>
        <taxon>rosids</taxon>
        <taxon>malvids</taxon>
        <taxon>Myrtales</taxon>
        <taxon>Lythraceae</taxon>
        <taxon>Punica</taxon>
    </lineage>
</organism>
<dbReference type="AlphaFoldDB" id="A0A218X2Y9"/>
<dbReference type="PANTHER" id="PTHR24057">
    <property type="entry name" value="GLYCOGEN SYNTHASE KINASE-3 ALPHA"/>
    <property type="match status" value="1"/>
</dbReference>
<evidence type="ECO:0000256" key="9">
    <source>
        <dbReference type="ARBA" id="ARBA00048679"/>
    </source>
</evidence>
<dbReference type="CDD" id="cd14137">
    <property type="entry name" value="STKc_GSK3"/>
    <property type="match status" value="1"/>
</dbReference>
<feature type="region of interest" description="Disordered" evidence="11">
    <location>
        <begin position="1"/>
        <end position="47"/>
    </location>
</feature>
<gene>
    <name evidence="13" type="ORF">CDL15_Pgr002893</name>
</gene>
<accession>A0A218X2Y9</accession>
<reference evidence="14" key="1">
    <citation type="journal article" date="2017" name="Plant J.">
        <title>The pomegranate (Punica granatum L.) genome and the genomics of punicalagin biosynthesis.</title>
        <authorList>
            <person name="Qin G."/>
            <person name="Xu C."/>
            <person name="Ming R."/>
            <person name="Tang H."/>
            <person name="Guyot R."/>
            <person name="Kramer E.M."/>
            <person name="Hu Y."/>
            <person name="Yi X."/>
            <person name="Qi Y."/>
            <person name="Xu X."/>
            <person name="Gao Z."/>
            <person name="Pan H."/>
            <person name="Jian J."/>
            <person name="Tian Y."/>
            <person name="Yue Z."/>
            <person name="Xu Y."/>
        </authorList>
    </citation>
    <scope>NUCLEOTIDE SEQUENCE [LARGE SCALE GENOMIC DNA]</scope>
    <source>
        <strain evidence="14">cv. Dabenzi</strain>
    </source>
</reference>
<dbReference type="GO" id="GO:0009742">
    <property type="term" value="P:brassinosteroid mediated signaling pathway"/>
    <property type="evidence" value="ECO:0007669"/>
    <property type="project" value="TreeGrafter"/>
</dbReference>
<feature type="domain" description="Protein kinase" evidence="12">
    <location>
        <begin position="74"/>
        <end position="301"/>
    </location>
</feature>
<dbReference type="SUPFAM" id="SSF56112">
    <property type="entry name" value="Protein kinase-like (PK-like)"/>
    <property type="match status" value="1"/>
</dbReference>
<name>A0A218X2Y9_PUNGR</name>
<evidence type="ECO:0000313" key="13">
    <source>
        <dbReference type="EMBL" id="OWM78722.1"/>
    </source>
</evidence>
<comment type="similarity">
    <text evidence="1">Belongs to the protein kinase superfamily. CMGC Ser/Thr protein kinase family. GSK-3 subfamily.</text>
</comment>
<evidence type="ECO:0000256" key="6">
    <source>
        <dbReference type="ARBA" id="ARBA00022777"/>
    </source>
</evidence>
<dbReference type="Pfam" id="PF00069">
    <property type="entry name" value="Pkinase"/>
    <property type="match status" value="2"/>
</dbReference>
<dbReference type="FunFam" id="3.30.200.20:FF:000009">
    <property type="entry name" value="Glycogen synthase kinase-3 beta"/>
    <property type="match status" value="1"/>
</dbReference>
<dbReference type="GO" id="GO:0005737">
    <property type="term" value="C:cytoplasm"/>
    <property type="evidence" value="ECO:0007669"/>
    <property type="project" value="TreeGrafter"/>
</dbReference>
<dbReference type="InterPro" id="IPR039192">
    <property type="entry name" value="STKc_GSK3"/>
</dbReference>
<dbReference type="InterPro" id="IPR011009">
    <property type="entry name" value="Kinase-like_dom_sf"/>
</dbReference>
<evidence type="ECO:0000256" key="5">
    <source>
        <dbReference type="ARBA" id="ARBA00022741"/>
    </source>
</evidence>
<evidence type="ECO:0000256" key="4">
    <source>
        <dbReference type="ARBA" id="ARBA00022679"/>
    </source>
</evidence>
<dbReference type="Gene3D" id="1.10.510.10">
    <property type="entry name" value="Transferase(Phosphotransferase) domain 1"/>
    <property type="match status" value="1"/>
</dbReference>
<comment type="catalytic activity">
    <reaction evidence="8">
        <text>L-threonyl-[protein] + ATP = O-phospho-L-threonyl-[protein] + ADP + H(+)</text>
        <dbReference type="Rhea" id="RHEA:46608"/>
        <dbReference type="Rhea" id="RHEA-COMP:11060"/>
        <dbReference type="Rhea" id="RHEA-COMP:11605"/>
        <dbReference type="ChEBI" id="CHEBI:15378"/>
        <dbReference type="ChEBI" id="CHEBI:30013"/>
        <dbReference type="ChEBI" id="CHEBI:30616"/>
        <dbReference type="ChEBI" id="CHEBI:61977"/>
        <dbReference type="ChEBI" id="CHEBI:456216"/>
        <dbReference type="EC" id="2.7.11.1"/>
    </reaction>
</comment>
<dbReference type="InterPro" id="IPR017441">
    <property type="entry name" value="Protein_kinase_ATP_BS"/>
</dbReference>
<evidence type="ECO:0000256" key="2">
    <source>
        <dbReference type="ARBA" id="ARBA00012513"/>
    </source>
</evidence>
<dbReference type="EMBL" id="MTKT01002492">
    <property type="protein sequence ID" value="OWM78722.1"/>
    <property type="molecule type" value="Genomic_DNA"/>
</dbReference>
<dbReference type="PROSITE" id="PS50011">
    <property type="entry name" value="PROTEIN_KINASE_DOM"/>
    <property type="match status" value="1"/>
</dbReference>
<evidence type="ECO:0000256" key="10">
    <source>
        <dbReference type="PROSITE-ProRule" id="PRU10141"/>
    </source>
</evidence>
<proteinExistence type="inferred from homology"/>
<dbReference type="Gene3D" id="3.30.200.20">
    <property type="entry name" value="Phosphorylase Kinase, domain 1"/>
    <property type="match status" value="1"/>
</dbReference>
<protein>
    <recommendedName>
        <fullName evidence="2">non-specific serine/threonine protein kinase</fullName>
        <ecNumber evidence="2">2.7.11.1</ecNumber>
    </recommendedName>
</protein>
<dbReference type="GO" id="GO:0004674">
    <property type="term" value="F:protein serine/threonine kinase activity"/>
    <property type="evidence" value="ECO:0007669"/>
    <property type="project" value="UniProtKB-KW"/>
</dbReference>